<sequence length="426" mass="48542">MSHEYSPLQSTAAATEYQREWAKGLRAQITSGAQYAFVNADTPHELFHHIGLPIVTNQWWSAIIAAKQLSEYYFDFMEAAGFHERLARYSSLPLIAELEGDTSRQPWGGLPTPSILCARQSADDHQKIFSLWAEKTGAPLALLSSPAVPSPQPNWWRLARTGWESLYETDRLDLMVAEFEALIEQLEALTGRRFDHEGFAHYMDRINLQERIYEEASELIANAPRCPIRISEQIPNVMIPQWHRGSDWAIGHATRFRDGVAERVRAGVSVVEKEQIRMMWIGAGLWFDTSFYSAFEESHGAVFAWSMYLPFAADGYIRESNGDPLRALAARVSAMNEQLHQPPWINSWMVEQARRYRIDVALMLIPEHDRFSGHGSLFAKQALEEAGVRVIEVWSDMVDPRQWNRSEMLARIVPELDAVLAGKQLT</sequence>
<dbReference type="Proteomes" id="UP001597521">
    <property type="component" value="Unassembled WGS sequence"/>
</dbReference>
<reference evidence="3" key="1">
    <citation type="journal article" date="2019" name="Int. J. Syst. Evol. Microbiol.">
        <title>The Global Catalogue of Microorganisms (GCM) 10K type strain sequencing project: providing services to taxonomists for standard genome sequencing and annotation.</title>
        <authorList>
            <consortium name="The Broad Institute Genomics Platform"/>
            <consortium name="The Broad Institute Genome Sequencing Center for Infectious Disease"/>
            <person name="Wu L."/>
            <person name="Ma J."/>
        </authorList>
    </citation>
    <scope>NUCLEOTIDE SEQUENCE [LARGE SCALE GENOMIC DNA]</scope>
    <source>
        <strain evidence="3">CCM 7427</strain>
    </source>
</reference>
<comment type="caution">
    <text evidence="2">The sequence shown here is derived from an EMBL/GenBank/DDBJ whole genome shotgun (WGS) entry which is preliminary data.</text>
</comment>
<dbReference type="InterPro" id="IPR010327">
    <property type="entry name" value="FldB/FldC_alpha/beta"/>
</dbReference>
<proteinExistence type="inferred from homology"/>
<organism evidence="2 3">
    <name type="scientific">Devosia albogilva</name>
    <dbReference type="NCBI Taxonomy" id="429726"/>
    <lineage>
        <taxon>Bacteria</taxon>
        <taxon>Pseudomonadati</taxon>
        <taxon>Pseudomonadota</taxon>
        <taxon>Alphaproteobacteria</taxon>
        <taxon>Hyphomicrobiales</taxon>
        <taxon>Devosiaceae</taxon>
        <taxon>Devosia</taxon>
    </lineage>
</organism>
<name>A0ABW5QHM1_9HYPH</name>
<evidence type="ECO:0000256" key="1">
    <source>
        <dbReference type="ARBA" id="ARBA00005806"/>
    </source>
</evidence>
<keyword evidence="3" id="KW-1185">Reference proteome</keyword>
<dbReference type="PANTHER" id="PTHR30548:SF1">
    <property type="entry name" value="DEHYDRATASE SUBUNIT MJ0007-RELATED"/>
    <property type="match status" value="1"/>
</dbReference>
<dbReference type="Gene3D" id="3.40.50.11900">
    <property type="match status" value="1"/>
</dbReference>
<comment type="similarity">
    <text evidence="1">Belongs to the FldB/FldC dehydratase alpha/beta subunit family.</text>
</comment>
<dbReference type="EMBL" id="JBHUNP010000001">
    <property type="protein sequence ID" value="MFD2647130.1"/>
    <property type="molecule type" value="Genomic_DNA"/>
</dbReference>
<protein>
    <submittedName>
        <fullName evidence="2">2-hydroxyacyl-CoA dehydratase</fullName>
    </submittedName>
</protein>
<dbReference type="PANTHER" id="PTHR30548">
    <property type="entry name" value="2-HYDROXYGLUTARYL-COA DEHYDRATASE, D-COMPONENT-RELATED"/>
    <property type="match status" value="1"/>
</dbReference>
<dbReference type="Pfam" id="PF06050">
    <property type="entry name" value="HGD-D"/>
    <property type="match status" value="1"/>
</dbReference>
<dbReference type="RefSeq" id="WP_386832166.1">
    <property type="nucleotide sequence ID" value="NZ_JBHUNP010000001.1"/>
</dbReference>
<accession>A0ABW5QHM1</accession>
<evidence type="ECO:0000313" key="3">
    <source>
        <dbReference type="Proteomes" id="UP001597521"/>
    </source>
</evidence>
<gene>
    <name evidence="2" type="ORF">ACFSX5_04880</name>
</gene>
<evidence type="ECO:0000313" key="2">
    <source>
        <dbReference type="EMBL" id="MFD2647130.1"/>
    </source>
</evidence>